<evidence type="ECO:0000256" key="5">
    <source>
        <dbReference type="SAM" id="SignalP"/>
    </source>
</evidence>
<comment type="subcellular location">
    <subcellularLocation>
        <location evidence="1">Cell envelope</location>
    </subcellularLocation>
</comment>
<evidence type="ECO:0000256" key="4">
    <source>
        <dbReference type="ARBA" id="ARBA00023284"/>
    </source>
</evidence>
<name>A0ABS7XY31_9FLAO</name>
<reference evidence="8" key="1">
    <citation type="submission" date="2023-07" db="EMBL/GenBank/DDBJ databases">
        <authorList>
            <person name="Yue Y."/>
        </authorList>
    </citation>
    <scope>NUCLEOTIDE SEQUENCE [LARGE SCALE GENOMIC DNA]</scope>
    <source>
        <strain evidence="8">2Y89</strain>
    </source>
</reference>
<dbReference type="InterPro" id="IPR000866">
    <property type="entry name" value="AhpC/TSA"/>
</dbReference>
<keyword evidence="3" id="KW-1015">Disulfide bond</keyword>
<dbReference type="RefSeq" id="WP_224477501.1">
    <property type="nucleotide sequence ID" value="NZ_JAIUJS010000002.1"/>
</dbReference>
<evidence type="ECO:0000256" key="1">
    <source>
        <dbReference type="ARBA" id="ARBA00004196"/>
    </source>
</evidence>
<accession>A0ABS7XY31</accession>
<comment type="caution">
    <text evidence="7">The sequence shown here is derived from an EMBL/GenBank/DDBJ whole genome shotgun (WGS) entry which is preliminary data.</text>
</comment>
<dbReference type="InterPro" id="IPR017937">
    <property type="entry name" value="Thioredoxin_CS"/>
</dbReference>
<sequence length="434" mass="49480">MKKLILAFIVLPFLGYSQSVSGTFSPSKDFTYAFLYKASPEGADYVNRGKLDSLGHFEIPLNETVTPGIYKIVYAIPPEENNFDFIYDGKESVDFNFSYEKGVEFKSSEENKLWNSYLKSMEMVNITISNYYSKNIKDEEGFNAIFKTLKDTQKGYEDLASDKLVSSFILANRPYIPSEYQDVSTYSNNLKNHYLNQIDFSNYLLQSSSFLVDRITAYVFNMEQNPSNDTFKSHVDDVAKAIGSDNSEIKTTLLKILWQRFVSLENHELANYITDMYLLELANTTGNIVLAETITSYKNTSIGTKAPNFEIKSKDSKSDLHSLEGSEYYLLVFWSSGCGHCLKELPKVKELVTNKSNIEVVAFGLENDSIDWTKEIEKYPDFTHTIGLGKWENPIVKTYGIAATPMYFLLSKDKIIMSKPYAIEDLEVLLNNLK</sequence>
<evidence type="ECO:0000259" key="6">
    <source>
        <dbReference type="PROSITE" id="PS51352"/>
    </source>
</evidence>
<dbReference type="PANTHER" id="PTHR42852">
    <property type="entry name" value="THIOL:DISULFIDE INTERCHANGE PROTEIN DSBE"/>
    <property type="match status" value="1"/>
</dbReference>
<dbReference type="PANTHER" id="PTHR42852:SF6">
    <property type="entry name" value="THIOL:DISULFIDE INTERCHANGE PROTEIN DSBE"/>
    <property type="match status" value="1"/>
</dbReference>
<keyword evidence="4" id="KW-0676">Redox-active center</keyword>
<evidence type="ECO:0000313" key="8">
    <source>
        <dbReference type="Proteomes" id="UP001198402"/>
    </source>
</evidence>
<keyword evidence="8" id="KW-1185">Reference proteome</keyword>
<dbReference type="InterPro" id="IPR036249">
    <property type="entry name" value="Thioredoxin-like_sf"/>
</dbReference>
<evidence type="ECO:0000256" key="2">
    <source>
        <dbReference type="ARBA" id="ARBA00022748"/>
    </source>
</evidence>
<dbReference type="SUPFAM" id="SSF52833">
    <property type="entry name" value="Thioredoxin-like"/>
    <property type="match status" value="1"/>
</dbReference>
<feature type="domain" description="Thioredoxin" evidence="6">
    <location>
        <begin position="300"/>
        <end position="434"/>
    </location>
</feature>
<feature type="signal peptide" evidence="5">
    <location>
        <begin position="1"/>
        <end position="22"/>
    </location>
</feature>
<dbReference type="Proteomes" id="UP001198402">
    <property type="component" value="Unassembled WGS sequence"/>
</dbReference>
<dbReference type="Pfam" id="PF00578">
    <property type="entry name" value="AhpC-TSA"/>
    <property type="match status" value="1"/>
</dbReference>
<dbReference type="Gene3D" id="3.40.30.10">
    <property type="entry name" value="Glutaredoxin"/>
    <property type="match status" value="1"/>
</dbReference>
<organism evidence="7 8">
    <name type="scientific">Winogradskyella vincentii</name>
    <dbReference type="NCBI Taxonomy" id="2877122"/>
    <lineage>
        <taxon>Bacteria</taxon>
        <taxon>Pseudomonadati</taxon>
        <taxon>Bacteroidota</taxon>
        <taxon>Flavobacteriia</taxon>
        <taxon>Flavobacteriales</taxon>
        <taxon>Flavobacteriaceae</taxon>
        <taxon>Winogradskyella</taxon>
    </lineage>
</organism>
<dbReference type="PROSITE" id="PS00194">
    <property type="entry name" value="THIOREDOXIN_1"/>
    <property type="match status" value="1"/>
</dbReference>
<dbReference type="PROSITE" id="PS51352">
    <property type="entry name" value="THIOREDOXIN_2"/>
    <property type="match status" value="1"/>
</dbReference>
<keyword evidence="5" id="KW-0732">Signal</keyword>
<proteinExistence type="predicted"/>
<evidence type="ECO:0000256" key="3">
    <source>
        <dbReference type="ARBA" id="ARBA00023157"/>
    </source>
</evidence>
<keyword evidence="2" id="KW-0201">Cytochrome c-type biogenesis</keyword>
<evidence type="ECO:0000313" key="7">
    <source>
        <dbReference type="EMBL" id="MCA0152574.1"/>
    </source>
</evidence>
<dbReference type="EMBL" id="JAIUJS010000002">
    <property type="protein sequence ID" value="MCA0152574.1"/>
    <property type="molecule type" value="Genomic_DNA"/>
</dbReference>
<gene>
    <name evidence="7" type="ORF">LBV24_05055</name>
</gene>
<dbReference type="InterPro" id="IPR050553">
    <property type="entry name" value="Thioredoxin_ResA/DsbE_sf"/>
</dbReference>
<feature type="chain" id="PRO_5045207105" evidence="5">
    <location>
        <begin position="23"/>
        <end position="434"/>
    </location>
</feature>
<protein>
    <submittedName>
        <fullName evidence="7">Redoxin domain-containing protein</fullName>
    </submittedName>
</protein>
<dbReference type="InterPro" id="IPR013766">
    <property type="entry name" value="Thioredoxin_domain"/>
</dbReference>